<evidence type="ECO:0000256" key="2">
    <source>
        <dbReference type="ARBA" id="ARBA00023445"/>
    </source>
</evidence>
<dbReference type="PANTHER" id="PTHR10366">
    <property type="entry name" value="NAD DEPENDENT EPIMERASE/DEHYDRATASE"/>
    <property type="match status" value="1"/>
</dbReference>
<keyword evidence="5" id="KW-1185">Reference proteome</keyword>
<comment type="similarity">
    <text evidence="2">Belongs to the NAD(P)-dependent epimerase/dehydratase family. Dihydroflavonol-4-reductase subfamily.</text>
</comment>
<dbReference type="GO" id="GO:0006694">
    <property type="term" value="P:steroid biosynthetic process"/>
    <property type="evidence" value="ECO:0007669"/>
    <property type="project" value="InterPro"/>
</dbReference>
<feature type="domain" description="3-beta hydroxysteroid dehydrogenase/isomerase" evidence="3">
    <location>
        <begin position="262"/>
        <end position="507"/>
    </location>
</feature>
<proteinExistence type="inferred from homology"/>
<dbReference type="InterPro" id="IPR036291">
    <property type="entry name" value="NAD(P)-bd_dom_sf"/>
</dbReference>
<name>A0A8K0RL12_9HYPO</name>
<accession>A0A8K0RL12</accession>
<dbReference type="GO" id="GO:0016616">
    <property type="term" value="F:oxidoreductase activity, acting on the CH-OH group of donors, NAD or NADP as acceptor"/>
    <property type="evidence" value="ECO:0007669"/>
    <property type="project" value="InterPro"/>
</dbReference>
<organism evidence="4 5">
    <name type="scientific">Fusarium tricinctum</name>
    <dbReference type="NCBI Taxonomy" id="61284"/>
    <lineage>
        <taxon>Eukaryota</taxon>
        <taxon>Fungi</taxon>
        <taxon>Dikarya</taxon>
        <taxon>Ascomycota</taxon>
        <taxon>Pezizomycotina</taxon>
        <taxon>Sordariomycetes</taxon>
        <taxon>Hypocreomycetidae</taxon>
        <taxon>Hypocreales</taxon>
        <taxon>Nectriaceae</taxon>
        <taxon>Fusarium</taxon>
        <taxon>Fusarium tricinctum species complex</taxon>
    </lineage>
</organism>
<dbReference type="InterPro" id="IPR002225">
    <property type="entry name" value="3Beta_OHSteriod_DH/Estase"/>
</dbReference>
<evidence type="ECO:0000256" key="1">
    <source>
        <dbReference type="ARBA" id="ARBA00023002"/>
    </source>
</evidence>
<evidence type="ECO:0000313" key="4">
    <source>
        <dbReference type="EMBL" id="KAH7233078.1"/>
    </source>
</evidence>
<evidence type="ECO:0000313" key="5">
    <source>
        <dbReference type="Proteomes" id="UP000813427"/>
    </source>
</evidence>
<keyword evidence="1" id="KW-0560">Oxidoreductase</keyword>
<dbReference type="PANTHER" id="PTHR10366:SF562">
    <property type="entry name" value="ALDEHYDE REDUCTASE II (AFU_ORTHOLOGUE AFUA_1G11360)"/>
    <property type="match status" value="1"/>
</dbReference>
<dbReference type="SUPFAM" id="SSF51735">
    <property type="entry name" value="NAD(P)-binding Rossmann-fold domains"/>
    <property type="match status" value="1"/>
</dbReference>
<protein>
    <recommendedName>
        <fullName evidence="3">3-beta hydroxysteroid dehydrogenase/isomerase domain-containing protein</fullName>
    </recommendedName>
</protein>
<dbReference type="AlphaFoldDB" id="A0A8K0RL12"/>
<dbReference type="EMBL" id="JAGPXF010000008">
    <property type="protein sequence ID" value="KAH7233078.1"/>
    <property type="molecule type" value="Genomic_DNA"/>
</dbReference>
<evidence type="ECO:0000259" key="3">
    <source>
        <dbReference type="Pfam" id="PF01073"/>
    </source>
</evidence>
<dbReference type="Pfam" id="PF01073">
    <property type="entry name" value="3Beta_HSD"/>
    <property type="match status" value="1"/>
</dbReference>
<dbReference type="Proteomes" id="UP000813427">
    <property type="component" value="Unassembled WGS sequence"/>
</dbReference>
<dbReference type="InterPro" id="IPR050425">
    <property type="entry name" value="NAD(P)_dehydrat-like"/>
</dbReference>
<dbReference type="OrthoDB" id="2735536at2759"/>
<gene>
    <name evidence="4" type="ORF">BKA59DRAFT_407654</name>
</gene>
<comment type="caution">
    <text evidence="4">The sequence shown here is derived from an EMBL/GenBank/DDBJ whole genome shotgun (WGS) entry which is preliminary data.</text>
</comment>
<sequence length="592" mass="66467">MTHRFQFITVPDPTERISPQSKKLAHSHVLRQRHAKERRSRTMAYQDKIRVRQNQNWDTEQPDNSFQSRMLGYCKDPFSALIRPLTSQEYFLLNYYVSVNVPYKVLYCNLLRDQILKDWVGLAMIDENLLESAIFLSASQELLRACPNDPVLKKMTLEYKQKGLCTLRKAVSSSEQVFSLVNVAQALALAFDEVSTPGSVGRTEIAKKHLEGTFAMVEVAGGLQSLGITGLDQLSSISKIEYLNHFIMSTPASSIPIGSWVLVTGATGFIASHVIRQFLHRGYKVRGTVRDLAQASWLVDEHFKSYSDNHNFELVVVPDLSTPGAFDEAVKGMSAVAHVAAITSFDPDPNKIIPPSIAGIQAIMSAAAKDPSVKEVVFTSSIMAVKLPTLSDETIRVGRDTWNDYVMELASAPPPYDDSNSMNAYAAGKVAAEKEVWRWVEENKPKFNINVICPFGVAGEPLHKKHVNTPANWVATIFKGGKEQLDAFPASFFTDVGDVATLHVAAVLDTAVNNARLHVWGHRTHWNDFLTTIRRLRPQREFIEDWPKPQYLTMYTDQFESVELLRKWGGQNGWKALETSITESVENEYFIL</sequence>
<dbReference type="Gene3D" id="3.40.50.720">
    <property type="entry name" value="NAD(P)-binding Rossmann-like Domain"/>
    <property type="match status" value="1"/>
</dbReference>
<reference evidence="4" key="1">
    <citation type="journal article" date="2021" name="Nat. Commun.">
        <title>Genetic determinants of endophytism in the Arabidopsis root mycobiome.</title>
        <authorList>
            <person name="Mesny F."/>
            <person name="Miyauchi S."/>
            <person name="Thiergart T."/>
            <person name="Pickel B."/>
            <person name="Atanasova L."/>
            <person name="Karlsson M."/>
            <person name="Huettel B."/>
            <person name="Barry K.W."/>
            <person name="Haridas S."/>
            <person name="Chen C."/>
            <person name="Bauer D."/>
            <person name="Andreopoulos W."/>
            <person name="Pangilinan J."/>
            <person name="LaButti K."/>
            <person name="Riley R."/>
            <person name="Lipzen A."/>
            <person name="Clum A."/>
            <person name="Drula E."/>
            <person name="Henrissat B."/>
            <person name="Kohler A."/>
            <person name="Grigoriev I.V."/>
            <person name="Martin F.M."/>
            <person name="Hacquard S."/>
        </authorList>
    </citation>
    <scope>NUCLEOTIDE SEQUENCE</scope>
    <source>
        <strain evidence="4">MPI-SDFR-AT-0068</strain>
    </source>
</reference>